<gene>
    <name evidence="1" type="ORF">ACCO45_006843</name>
</gene>
<accession>A0ACC4DQM1</accession>
<dbReference type="EMBL" id="JBGNUJ010000006">
    <property type="protein sequence ID" value="KAL3958681.1"/>
    <property type="molecule type" value="Genomic_DNA"/>
</dbReference>
<evidence type="ECO:0000313" key="1">
    <source>
        <dbReference type="EMBL" id="KAL3958681.1"/>
    </source>
</evidence>
<organism evidence="1 2">
    <name type="scientific">Purpureocillium lilacinum</name>
    <name type="common">Paecilomyces lilacinus</name>
    <dbReference type="NCBI Taxonomy" id="33203"/>
    <lineage>
        <taxon>Eukaryota</taxon>
        <taxon>Fungi</taxon>
        <taxon>Dikarya</taxon>
        <taxon>Ascomycota</taxon>
        <taxon>Pezizomycotina</taxon>
        <taxon>Sordariomycetes</taxon>
        <taxon>Hypocreomycetidae</taxon>
        <taxon>Hypocreales</taxon>
        <taxon>Ophiocordycipitaceae</taxon>
        <taxon>Purpureocillium</taxon>
    </lineage>
</organism>
<evidence type="ECO:0000313" key="2">
    <source>
        <dbReference type="Proteomes" id="UP001638806"/>
    </source>
</evidence>
<name>A0ACC4DQM1_PURLI</name>
<comment type="caution">
    <text evidence="1">The sequence shown here is derived from an EMBL/GenBank/DDBJ whole genome shotgun (WGS) entry which is preliminary data.</text>
</comment>
<reference evidence="1" key="1">
    <citation type="submission" date="2024-12" db="EMBL/GenBank/DDBJ databases">
        <title>Comparative genomics and development of molecular markers within Purpureocillium lilacinum and among Purpureocillium species.</title>
        <authorList>
            <person name="Yeh Z.-Y."/>
            <person name="Ni N.-T."/>
            <person name="Lo P.-H."/>
            <person name="Mushyakhwo K."/>
            <person name="Lin C.-F."/>
            <person name="Nai Y.-S."/>
        </authorList>
    </citation>
    <scope>NUCLEOTIDE SEQUENCE</scope>
    <source>
        <strain evidence="1">NCHU-NPUST-175</strain>
    </source>
</reference>
<keyword evidence="2" id="KW-1185">Reference proteome</keyword>
<sequence>MGRGDARQTFTRIPAPSAQMDARDPRPLSTRDDVDFPRLAGLAWPWQQHMGGQGRPVERCASSSVSKRERRHPHLGGVCNAFVEPRSGREGEATLAGATVWAQQQVSAARSRAVEGSRGYFSRVMGRQLRRCRADVIHAKGWRKRRRRFSPMAWSVVRLRRATAKGPARSSADGGPP</sequence>
<proteinExistence type="predicted"/>
<dbReference type="Proteomes" id="UP001638806">
    <property type="component" value="Unassembled WGS sequence"/>
</dbReference>
<protein>
    <submittedName>
        <fullName evidence="1">Uncharacterized protein</fullName>
    </submittedName>
</protein>